<dbReference type="AlphaFoldDB" id="A0A9N7L176"/>
<dbReference type="EMBL" id="AP025739">
    <property type="protein sequence ID" value="BDI29787.1"/>
    <property type="molecule type" value="Genomic_DNA"/>
</dbReference>
<dbReference type="KEGG" id="ccot:CCAX7_18380"/>
<gene>
    <name evidence="1" type="ORF">CCAX7_18380</name>
</gene>
<sequence length="1066" mass="106055">MITVEHLIFGAMCKERRSGQMLPLTTIALSPGGHMSKSRLALLLATLAVAAPSSPVHADGAGPSLYSITDLGAFSANTVSVGLGLNSSGQVAGYSLQQGGYPVVKHSTFWSHGSAILLPTLAGPSVTGSELESANAVSSSGWVVGRSVTSNGSLHAYLWTSANGIQDLGVFPQGRSSSASGINASGAVVGSADIYGLDHAFLWISGNGLQDLGTFGGQSSYAAAINATNQVVGVADTSNQYQHAFLWSSAHGLQDLGVEPGDYVSSASAINDSGAVVGSSGSGQWWHAFLWDSAHGMQDLGTLGGTFTFGYGVNASGQAVGSSLPAGNIGAYNAFVWDAAHGMRDLNTLIPPSEWHLTQANAINASGQITGVGSINGATHAFLLTPAPPLSLTLTPSTVVNGASSTATVSLNAYATTGPNPFDGGAIEPGVFVQVASSKPAAILSGNVFLAPDGKTYVYIPQGQWQATFTIYTSVVTANTTATITASFPGGSRTANLTITPTPIQSLTLSPASIVNGGQSTGTVTLVAPAYIGLDPNGNVQPGAFVKLTTSSPVASFGGGAFTLGPNLAYVYIPQGSTQATFTVNTGYAAASTTAKITAAFGSSSMSVNLAIASTLVQSVTLSPASVVNGGSSTGTVTLASPAFLGPDPNGDIGPGVFVKLTTSSPAASFGGGAFTLGQNRSYVYIPQGSTQATFTVNAGLVAASTTAKITAANGASAKTANLTITPTLVQSIVLSPTSVLNGGQANATITLATPAFLGPDLGGNIGSGVFVKLTSAASAATFGGNVINNPGGASYVYIPQGQTQATFTINAGWVPAAKAATITASLNTSSKSATLTINPTLVQSVVVSPTSVVNGDQSMGTVTLAMPAFMGPDLGGIVGPGVFVKLTTSASAATFGGGAFAQGPNSAYVYIPQGSTQATFTVNAGFVAASTTATISASLSNSVKTASLKITPTLVQSIVLSPTTIAGGAQTSATVTLASPAFIGADLDGNLNPGVYVKLDSSNMAASFGGNAFVASNGNAYVYIPQGSTQATFLVGASPVPAKTTSAITASLNGAAHSATLTITP</sequence>
<dbReference type="NCBIfam" id="TIGR02913">
    <property type="entry name" value="HAF_rpt"/>
    <property type="match status" value="4"/>
</dbReference>
<protein>
    <submittedName>
        <fullName evidence="1">Uncharacterized protein</fullName>
    </submittedName>
</protein>
<organism evidence="1 2">
    <name type="scientific">Capsulimonas corticalis</name>
    <dbReference type="NCBI Taxonomy" id="2219043"/>
    <lineage>
        <taxon>Bacteria</taxon>
        <taxon>Bacillati</taxon>
        <taxon>Armatimonadota</taxon>
        <taxon>Armatimonadia</taxon>
        <taxon>Capsulimonadales</taxon>
        <taxon>Capsulimonadaceae</taxon>
        <taxon>Capsulimonas</taxon>
    </lineage>
</organism>
<proteinExistence type="predicted"/>
<evidence type="ECO:0000313" key="2">
    <source>
        <dbReference type="Proteomes" id="UP000287394"/>
    </source>
</evidence>
<keyword evidence="2" id="KW-1185">Reference proteome</keyword>
<name>A0A9N7L176_9BACT</name>
<reference evidence="1 2" key="1">
    <citation type="journal article" date="2019" name="Int. J. Syst. Evol. Microbiol.">
        <title>Capsulimonas corticalis gen. nov., sp. nov., an aerobic capsulated bacterium, of a novel bacterial order, Capsulimonadales ord. nov., of the class Armatimonadia of the phylum Armatimonadetes.</title>
        <authorList>
            <person name="Li J."/>
            <person name="Kudo C."/>
            <person name="Tonouchi A."/>
        </authorList>
    </citation>
    <scope>NUCLEOTIDE SEQUENCE [LARGE SCALE GENOMIC DNA]</scope>
    <source>
        <strain evidence="1 2">AX-7</strain>
    </source>
</reference>
<accession>A0A9N7L176</accession>
<dbReference type="Proteomes" id="UP000287394">
    <property type="component" value="Chromosome"/>
</dbReference>
<evidence type="ECO:0000313" key="1">
    <source>
        <dbReference type="EMBL" id="BDI29787.1"/>
    </source>
</evidence>
<dbReference type="InterPro" id="IPR014262">
    <property type="entry name" value="HAF_rpt"/>
</dbReference>